<organism evidence="2 3">
    <name type="scientific">Sphingobacterium thalpophilum</name>
    <dbReference type="NCBI Taxonomy" id="259"/>
    <lineage>
        <taxon>Bacteria</taxon>
        <taxon>Pseudomonadati</taxon>
        <taxon>Bacteroidota</taxon>
        <taxon>Sphingobacteriia</taxon>
        <taxon>Sphingobacteriales</taxon>
        <taxon>Sphingobacteriaceae</taxon>
        <taxon>Sphingobacterium</taxon>
    </lineage>
</organism>
<dbReference type="InterPro" id="IPR023214">
    <property type="entry name" value="HAD_sf"/>
</dbReference>
<dbReference type="Gene3D" id="3.40.50.1000">
    <property type="entry name" value="HAD superfamily/HAD-like"/>
    <property type="match status" value="1"/>
</dbReference>
<dbReference type="InterPro" id="IPR023198">
    <property type="entry name" value="PGP-like_dom2"/>
</dbReference>
<dbReference type="SUPFAM" id="SSF56784">
    <property type="entry name" value="HAD-like"/>
    <property type="match status" value="1"/>
</dbReference>
<keyword evidence="4" id="KW-1185">Reference proteome</keyword>
<dbReference type="InterPro" id="IPR052550">
    <property type="entry name" value="Pyrimidine_5'-ntase_YjjG"/>
</dbReference>
<accession>A0A4U9VC90</accession>
<reference evidence="2 3" key="1">
    <citation type="submission" date="2019-05" db="EMBL/GenBank/DDBJ databases">
        <authorList>
            <consortium name="Pathogen Informatics"/>
        </authorList>
    </citation>
    <scope>NUCLEOTIDE SEQUENCE [LARGE SCALE GENOMIC DNA]</scope>
    <source>
        <strain evidence="2 3">NCTC11429</strain>
    </source>
</reference>
<dbReference type="InterPro" id="IPR011951">
    <property type="entry name" value="HAD-SF_hydro_IA_YjjG/PynA"/>
</dbReference>
<evidence type="ECO:0000313" key="1">
    <source>
        <dbReference type="EMBL" id="MEZ0452705.1"/>
    </source>
</evidence>
<dbReference type="EC" id="3.1.3.5" evidence="1 2"/>
<dbReference type="EMBL" id="LR590484">
    <property type="protein sequence ID" value="VTR40714.1"/>
    <property type="molecule type" value="Genomic_DNA"/>
</dbReference>
<dbReference type="PANTHER" id="PTHR47478:SF1">
    <property type="entry name" value="PYRIMIDINE 5'-NUCLEOTIDASE YJJG"/>
    <property type="match status" value="1"/>
</dbReference>
<evidence type="ECO:0000313" key="3">
    <source>
        <dbReference type="Proteomes" id="UP000308196"/>
    </source>
</evidence>
<dbReference type="PANTHER" id="PTHR47478">
    <property type="match status" value="1"/>
</dbReference>
<dbReference type="InterPro" id="IPR006439">
    <property type="entry name" value="HAD-SF_hydro_IA"/>
</dbReference>
<keyword evidence="2" id="KW-0378">Hydrolase</keyword>
<dbReference type="Gene3D" id="1.10.150.240">
    <property type="entry name" value="Putative phosphatase, domain 2"/>
    <property type="match status" value="1"/>
</dbReference>
<dbReference type="EMBL" id="JBEOQB010000003">
    <property type="protein sequence ID" value="MEZ0452705.1"/>
    <property type="molecule type" value="Genomic_DNA"/>
</dbReference>
<dbReference type="STRING" id="1123265.GCA_000686625_03920"/>
<dbReference type="SFLD" id="SFLDG01129">
    <property type="entry name" value="C1.5:_HAD__Beta-PGM__Phosphata"/>
    <property type="match status" value="1"/>
</dbReference>
<dbReference type="NCBIfam" id="TIGR02254">
    <property type="entry name" value="YjjG_YfnB"/>
    <property type="match status" value="1"/>
</dbReference>
<dbReference type="GO" id="GO:0008253">
    <property type="term" value="F:5'-nucleotidase activity"/>
    <property type="evidence" value="ECO:0007669"/>
    <property type="project" value="UniProtKB-EC"/>
</dbReference>
<evidence type="ECO:0000313" key="2">
    <source>
        <dbReference type="EMBL" id="VTR40714.1"/>
    </source>
</evidence>
<evidence type="ECO:0000313" key="4">
    <source>
        <dbReference type="Proteomes" id="UP001566204"/>
    </source>
</evidence>
<gene>
    <name evidence="2" type="primary">yjjG</name>
    <name evidence="1" type="ORF">ABTW24_13985</name>
    <name evidence="2" type="ORF">NCTC11429_02382</name>
</gene>
<protein>
    <submittedName>
        <fullName evidence="2">Pyrimidine 5'-nucleotidase YjjG</fullName>
        <ecNumber evidence="1 2">3.1.3.5</ecNumber>
    </submittedName>
    <submittedName>
        <fullName evidence="1">YjjG family noncanonical pyrimidine nucleotidase</fullName>
    </submittedName>
</protein>
<dbReference type="RefSeq" id="WP_232048681.1">
    <property type="nucleotide sequence ID" value="NZ_CP141191.1"/>
</dbReference>
<dbReference type="Proteomes" id="UP001566204">
    <property type="component" value="Unassembled WGS sequence"/>
</dbReference>
<dbReference type="AlphaFoldDB" id="A0A4U9VC90"/>
<dbReference type="NCBIfam" id="TIGR01549">
    <property type="entry name" value="HAD-SF-IA-v1"/>
    <property type="match status" value="1"/>
</dbReference>
<dbReference type="Pfam" id="PF00702">
    <property type="entry name" value="Hydrolase"/>
    <property type="match status" value="1"/>
</dbReference>
<dbReference type="GeneID" id="78463099"/>
<dbReference type="InterPro" id="IPR036412">
    <property type="entry name" value="HAD-like_sf"/>
</dbReference>
<reference evidence="1 4" key="2">
    <citation type="submission" date="2024-06" db="EMBL/GenBank/DDBJ databases">
        <title>Soil Sphingobacterium thalpophilum.</title>
        <authorList>
            <person name="Yang J."/>
            <person name="Li J."/>
        </authorList>
    </citation>
    <scope>NUCLEOTIDE SEQUENCE [LARGE SCALE GENOMIC DNA]</scope>
    <source>
        <strain evidence="1 4">22g91tb</strain>
    </source>
</reference>
<dbReference type="Proteomes" id="UP000308196">
    <property type="component" value="Chromosome"/>
</dbReference>
<name>A0A4U9VC90_9SPHI</name>
<dbReference type="KEGG" id="stha:NCTC11429_02382"/>
<sequence length="239" mass="27658">MVYLHMFNQKKRDIFFDLDHTLWDFDKNAEETLHELYFKYKFDSLFDKESSTRFIETYTVNNHRLWGLYHHGKISKPELRKARFADTFTALGVSPELFPEEFELEYLTICPQKTNLFPDAHETLAYLGEKYNLHLISNGFKEACETKLEKSNLKKYFKHVFISEVIGVNKPDPKIFRFALETAAAGAEASLMVGDNLDADIRGAMNAGIDAIFFNPNGYEKPDDVPHMVLGLQELQSIL</sequence>
<proteinExistence type="predicted"/>
<dbReference type="SFLD" id="SFLDS00003">
    <property type="entry name" value="Haloacid_Dehalogenase"/>
    <property type="match status" value="1"/>
</dbReference>